<dbReference type="EMBL" id="FOEG01000002">
    <property type="protein sequence ID" value="SEO70948.1"/>
    <property type="molecule type" value="Genomic_DNA"/>
</dbReference>
<dbReference type="STRING" id="406100.SAMN04488052_102315"/>
<evidence type="ECO:0000313" key="3">
    <source>
        <dbReference type="Proteomes" id="UP000199657"/>
    </source>
</evidence>
<dbReference type="PIRSF" id="PIRSF019883">
    <property type="entry name" value="UCP019883"/>
    <property type="match status" value="1"/>
</dbReference>
<proteinExistence type="predicted"/>
<feature type="transmembrane region" description="Helical" evidence="1">
    <location>
        <begin position="6"/>
        <end position="23"/>
    </location>
</feature>
<keyword evidence="3" id="KW-1185">Reference proteome</keyword>
<keyword evidence="1" id="KW-1133">Transmembrane helix</keyword>
<evidence type="ECO:0008006" key="4">
    <source>
        <dbReference type="Google" id="ProtNLM"/>
    </source>
</evidence>
<keyword evidence="1" id="KW-0472">Membrane</keyword>
<dbReference type="OrthoDB" id="5785537at2"/>
<dbReference type="Pfam" id="PF10993">
    <property type="entry name" value="DUF2818"/>
    <property type="match status" value="1"/>
</dbReference>
<dbReference type="InterPro" id="IPR016768">
    <property type="entry name" value="UCP019883"/>
</dbReference>
<feature type="transmembrane region" description="Helical" evidence="1">
    <location>
        <begin position="44"/>
        <end position="61"/>
    </location>
</feature>
<evidence type="ECO:0000256" key="1">
    <source>
        <dbReference type="SAM" id="Phobius"/>
    </source>
</evidence>
<feature type="transmembrane region" description="Helical" evidence="1">
    <location>
        <begin position="76"/>
        <end position="96"/>
    </location>
</feature>
<evidence type="ECO:0000313" key="2">
    <source>
        <dbReference type="EMBL" id="SEO70948.1"/>
    </source>
</evidence>
<protein>
    <recommendedName>
        <fullName evidence="4">Transmembrane protein</fullName>
    </recommendedName>
</protein>
<keyword evidence="1" id="KW-0812">Transmembrane</keyword>
<accession>A0A1H8RXT0</accession>
<dbReference type="Proteomes" id="UP000199657">
    <property type="component" value="Unassembled WGS sequence"/>
</dbReference>
<reference evidence="2 3" key="1">
    <citation type="submission" date="2016-10" db="EMBL/GenBank/DDBJ databases">
        <authorList>
            <person name="de Groot N.N."/>
        </authorList>
    </citation>
    <scope>NUCLEOTIDE SEQUENCE [LARGE SCALE GENOMIC DNA]</scope>
    <source>
        <strain evidence="2 3">CGMCC 1.6291</strain>
    </source>
</reference>
<dbReference type="RefSeq" id="WP_091641014.1">
    <property type="nucleotide sequence ID" value="NZ_FOEG01000002.1"/>
</dbReference>
<dbReference type="AlphaFoldDB" id="A0A1H8RXT0"/>
<name>A0A1H8RXT0_9GAMM</name>
<gene>
    <name evidence="2" type="ORF">SAMN04488052_102315</name>
</gene>
<organism evidence="2 3">
    <name type="scientific">Aquisalimonas asiatica</name>
    <dbReference type="NCBI Taxonomy" id="406100"/>
    <lineage>
        <taxon>Bacteria</taxon>
        <taxon>Pseudomonadati</taxon>
        <taxon>Pseudomonadota</taxon>
        <taxon>Gammaproteobacteria</taxon>
        <taxon>Chromatiales</taxon>
        <taxon>Ectothiorhodospiraceae</taxon>
        <taxon>Aquisalimonas</taxon>
    </lineage>
</organism>
<sequence length="106" mass="12184">MGTTAGVIVLLLVALVAANLPWLSERVLFILRPPPQGKREWVRLVEWLLMFGVTGLIAAGLEQGVTGEIYAQDWEFWVINLCLFAILALPGFIYYHDLRRYLRKRR</sequence>